<dbReference type="InterPro" id="IPR016181">
    <property type="entry name" value="Acyl_CoA_acyltransferase"/>
</dbReference>
<protein>
    <submittedName>
        <fullName evidence="4">GNAT family N-acetyltransferase</fullName>
    </submittedName>
</protein>
<dbReference type="Proteomes" id="UP001260980">
    <property type="component" value="Unassembled WGS sequence"/>
</dbReference>
<keyword evidence="2" id="KW-0012">Acyltransferase</keyword>
<evidence type="ECO:0000313" key="5">
    <source>
        <dbReference type="Proteomes" id="UP001260980"/>
    </source>
</evidence>
<keyword evidence="1" id="KW-0808">Transferase</keyword>
<reference evidence="4 5" key="1">
    <citation type="submission" date="2023-10" db="EMBL/GenBank/DDBJ databases">
        <title>Paenibacillus strain PFR10 Genome sequencing and assembly.</title>
        <authorList>
            <person name="Kim I."/>
        </authorList>
    </citation>
    <scope>NUCLEOTIDE SEQUENCE [LARGE SCALE GENOMIC DNA]</scope>
    <source>
        <strain evidence="4 5">PFR10</strain>
    </source>
</reference>
<comment type="caution">
    <text evidence="4">The sequence shown here is derived from an EMBL/GenBank/DDBJ whole genome shotgun (WGS) entry which is preliminary data.</text>
</comment>
<dbReference type="Gene3D" id="3.40.630.30">
    <property type="match status" value="1"/>
</dbReference>
<dbReference type="Pfam" id="PF00583">
    <property type="entry name" value="Acetyltransf_1"/>
    <property type="match status" value="1"/>
</dbReference>
<evidence type="ECO:0000256" key="2">
    <source>
        <dbReference type="ARBA" id="ARBA00023315"/>
    </source>
</evidence>
<gene>
    <name evidence="4" type="ORF">RQP52_15465</name>
</gene>
<keyword evidence="5" id="KW-1185">Reference proteome</keyword>
<evidence type="ECO:0000313" key="4">
    <source>
        <dbReference type="EMBL" id="MDU0202502.1"/>
    </source>
</evidence>
<dbReference type="EMBL" id="JAWCUD010000004">
    <property type="protein sequence ID" value="MDU0202502.1"/>
    <property type="molecule type" value="Genomic_DNA"/>
</dbReference>
<dbReference type="SUPFAM" id="SSF55729">
    <property type="entry name" value="Acyl-CoA N-acyltransferases (Nat)"/>
    <property type="match status" value="1"/>
</dbReference>
<dbReference type="PANTHER" id="PTHR43877:SF5">
    <property type="entry name" value="BLL8307 PROTEIN"/>
    <property type="match status" value="1"/>
</dbReference>
<dbReference type="InterPro" id="IPR000182">
    <property type="entry name" value="GNAT_dom"/>
</dbReference>
<name>A0ABU3RDY9_9BACL</name>
<feature type="domain" description="N-acetyltransferase" evidence="3">
    <location>
        <begin position="3"/>
        <end position="151"/>
    </location>
</feature>
<dbReference type="CDD" id="cd04301">
    <property type="entry name" value="NAT_SF"/>
    <property type="match status" value="1"/>
</dbReference>
<evidence type="ECO:0000256" key="1">
    <source>
        <dbReference type="ARBA" id="ARBA00022679"/>
    </source>
</evidence>
<dbReference type="InterPro" id="IPR050832">
    <property type="entry name" value="Bact_Acetyltransf"/>
</dbReference>
<dbReference type="PANTHER" id="PTHR43877">
    <property type="entry name" value="AMINOALKYLPHOSPHONATE N-ACETYLTRANSFERASE-RELATED-RELATED"/>
    <property type="match status" value="1"/>
</dbReference>
<sequence>MDIKVDDLTGTEVKALILEHLKGMSELSPPESMHALNIDGLKKPEVTFWSAWDQGQLAGCGAMKELDSGHGEIKSMRTSSAHLRKGVAKQLLEHIIGEAKRRGYQRLSLETGSMEAFEPARKLYEKSGFEYCEPFADYTEDPLSSFMTLKL</sequence>
<evidence type="ECO:0000259" key="3">
    <source>
        <dbReference type="PROSITE" id="PS51186"/>
    </source>
</evidence>
<proteinExistence type="predicted"/>
<dbReference type="PROSITE" id="PS51186">
    <property type="entry name" value="GNAT"/>
    <property type="match status" value="1"/>
</dbReference>
<organism evidence="4 5">
    <name type="scientific">Paenibacillus violae</name>
    <dbReference type="NCBI Taxonomy" id="3077234"/>
    <lineage>
        <taxon>Bacteria</taxon>
        <taxon>Bacillati</taxon>
        <taxon>Bacillota</taxon>
        <taxon>Bacilli</taxon>
        <taxon>Bacillales</taxon>
        <taxon>Paenibacillaceae</taxon>
        <taxon>Paenibacillus</taxon>
    </lineage>
</organism>
<dbReference type="RefSeq" id="WP_315952782.1">
    <property type="nucleotide sequence ID" value="NZ_JAWCUD010000004.1"/>
</dbReference>
<accession>A0ABU3RDY9</accession>